<accession>A0ACC5VPJ1</accession>
<sequence length="222" mass="24507">MDLRSAKALSLDLDDTLWGFDAAVSRAEVALHQWLLKSAPSTRDVLTSSASLGHFRKKIAISRLDLAHDPALLRRASIREILRIAGENPDLCDEAYDVFYAERQRVVLFDDVLPALDWLSARYPIAAITNGNSDLNIIGLKHFFQVTIAAKEAGVAKPEPAIFHAAARALDVTPNQILHIGDDWQLDVEGAHLAGLQTAWLKREGGRSVVVGRQNQMSRLLQ</sequence>
<dbReference type="EMBL" id="JABYQT010000001">
    <property type="protein sequence ID" value="MBZ5486052.1"/>
    <property type="molecule type" value="Genomic_DNA"/>
</dbReference>
<keyword evidence="1" id="KW-0378">Hydrolase</keyword>
<keyword evidence="2" id="KW-1185">Reference proteome</keyword>
<name>A0ACC5VPJ1_9GAMM</name>
<gene>
    <name evidence="1" type="ORF">HW452_00755</name>
</gene>
<comment type="caution">
    <text evidence="1">The sequence shown here is derived from an EMBL/GenBank/DDBJ whole genome shotgun (WGS) entry which is preliminary data.</text>
</comment>
<organism evidence="1 2">
    <name type="scientific">Vreelandella aquamarina</name>
    <dbReference type="NCBI Taxonomy" id="77097"/>
    <lineage>
        <taxon>Bacteria</taxon>
        <taxon>Pseudomonadati</taxon>
        <taxon>Pseudomonadota</taxon>
        <taxon>Gammaproteobacteria</taxon>
        <taxon>Oceanospirillales</taxon>
        <taxon>Halomonadaceae</taxon>
        <taxon>Vreelandella</taxon>
    </lineage>
</organism>
<evidence type="ECO:0000313" key="1">
    <source>
        <dbReference type="EMBL" id="MBZ5486052.1"/>
    </source>
</evidence>
<protein>
    <submittedName>
        <fullName evidence="1">HAD family hydrolase</fullName>
    </submittedName>
</protein>
<evidence type="ECO:0000313" key="2">
    <source>
        <dbReference type="Proteomes" id="UP001319846"/>
    </source>
</evidence>
<dbReference type="Proteomes" id="UP001319846">
    <property type="component" value="Unassembled WGS sequence"/>
</dbReference>
<proteinExistence type="predicted"/>
<reference evidence="1" key="1">
    <citation type="submission" date="2020-06" db="EMBL/GenBank/DDBJ databases">
        <title>Whole Genome Sequence of Halomonas aquamarina MB598.</title>
        <authorList>
            <person name="Pervaiz M."/>
            <person name="Fariq A."/>
            <person name="Yasmin A."/>
            <person name="Welch M."/>
        </authorList>
    </citation>
    <scope>NUCLEOTIDE SEQUENCE</scope>
    <source>
        <strain evidence="1">MB598</strain>
    </source>
</reference>